<feature type="transmembrane region" description="Helical" evidence="6">
    <location>
        <begin position="372"/>
        <end position="394"/>
    </location>
</feature>
<proteinExistence type="predicted"/>
<dbReference type="PANTHER" id="PTHR43652:SF2">
    <property type="entry name" value="BASIC AMINO ACID ANTIPORTER YFCC-RELATED"/>
    <property type="match status" value="1"/>
</dbReference>
<name>A0ABQ2WGJ6_9ALTE</name>
<evidence type="ECO:0000256" key="2">
    <source>
        <dbReference type="ARBA" id="ARBA00022475"/>
    </source>
</evidence>
<dbReference type="InterPro" id="IPR051679">
    <property type="entry name" value="DASS-Related_Transporters"/>
</dbReference>
<accession>A0ABQ2WGJ6</accession>
<feature type="transmembrane region" description="Helical" evidence="6">
    <location>
        <begin position="341"/>
        <end position="360"/>
    </location>
</feature>
<evidence type="ECO:0000313" key="8">
    <source>
        <dbReference type="Proteomes" id="UP000634667"/>
    </source>
</evidence>
<keyword evidence="8" id="KW-1185">Reference proteome</keyword>
<evidence type="ECO:0000313" key="7">
    <source>
        <dbReference type="EMBL" id="GGW54052.1"/>
    </source>
</evidence>
<keyword evidence="4 6" id="KW-1133">Transmembrane helix</keyword>
<feature type="transmembrane region" description="Helical" evidence="6">
    <location>
        <begin position="440"/>
        <end position="459"/>
    </location>
</feature>
<sequence length="494" mass="53273">MTEPTKKPASMPDAFVILFFVMILAALASYLVPAGSFSLTELATETTGAAKTKGKLDPESFQLASDGHNGVPLFAEGGEIGFFNYAFEGMVSGSKWGSAVGVIAFILLTGGAFGIIMKTGAIHNGIIALIDKTKRAEFLFIPLMFSLFSLGGAVFGMGEEAIAFCIILLPLMLALGYDAITTVLVTYVATQIGFATSWMNPFNVAIAQGIADIPLLSGAYLRYWMWGTFTLFGIFYTMRYASKVKADPTRSLSFDTDQRLRQQQKATVTSDYTGLDSVILTVFFLGLVWIIWGVTQREYYIPEIASQFFTIGVVIAVIAVIGKRFSMNDAADGFKQGAAELLPAALIVGMAKGIVLILGGDNPESPSVLNTLLFYSGQALGDFPAWLSAWLMLVMQSVFNFFVASGSGQAALTMPLIAPLSDMLGLSRQIAVLAFQLGDGLTNCIIPTSAALIGCLGVVRVDWTVWFKFMWKLQLCLFALASLFMLLAVAIKYQ</sequence>
<evidence type="ECO:0000256" key="5">
    <source>
        <dbReference type="ARBA" id="ARBA00023136"/>
    </source>
</evidence>
<gene>
    <name evidence="7" type="ORF">GCM10008111_07830</name>
</gene>
<feature type="transmembrane region" description="Helical" evidence="6">
    <location>
        <begin position="304"/>
        <end position="321"/>
    </location>
</feature>
<keyword evidence="5 6" id="KW-0472">Membrane</keyword>
<dbReference type="InterPro" id="IPR018385">
    <property type="entry name" value="C4_dicarb_anaerob_car-like"/>
</dbReference>
<organism evidence="7 8">
    <name type="scientific">Alishewanella tabrizica</name>
    <dbReference type="NCBI Taxonomy" id="671278"/>
    <lineage>
        <taxon>Bacteria</taxon>
        <taxon>Pseudomonadati</taxon>
        <taxon>Pseudomonadota</taxon>
        <taxon>Gammaproteobacteria</taxon>
        <taxon>Alteromonadales</taxon>
        <taxon>Alteromonadaceae</taxon>
        <taxon>Alishewanella</taxon>
    </lineage>
</organism>
<evidence type="ECO:0008006" key="9">
    <source>
        <dbReference type="Google" id="ProtNLM"/>
    </source>
</evidence>
<comment type="subcellular location">
    <subcellularLocation>
        <location evidence="1">Cell membrane</location>
        <topology evidence="1">Multi-pass membrane protein</topology>
    </subcellularLocation>
</comment>
<comment type="caution">
    <text evidence="7">The sequence shown here is derived from an EMBL/GenBank/DDBJ whole genome shotgun (WGS) entry which is preliminary data.</text>
</comment>
<dbReference type="Pfam" id="PF03606">
    <property type="entry name" value="DcuC"/>
    <property type="match status" value="1"/>
</dbReference>
<dbReference type="Proteomes" id="UP000634667">
    <property type="component" value="Unassembled WGS sequence"/>
</dbReference>
<evidence type="ECO:0000256" key="4">
    <source>
        <dbReference type="ARBA" id="ARBA00022989"/>
    </source>
</evidence>
<feature type="transmembrane region" description="Helical" evidence="6">
    <location>
        <begin position="223"/>
        <end position="241"/>
    </location>
</feature>
<reference evidence="8" key="1">
    <citation type="journal article" date="2019" name="Int. J. Syst. Evol. Microbiol.">
        <title>The Global Catalogue of Microorganisms (GCM) 10K type strain sequencing project: providing services to taxonomists for standard genome sequencing and annotation.</title>
        <authorList>
            <consortium name="The Broad Institute Genomics Platform"/>
            <consortium name="The Broad Institute Genome Sequencing Center for Infectious Disease"/>
            <person name="Wu L."/>
            <person name="Ma J."/>
        </authorList>
    </citation>
    <scope>NUCLEOTIDE SEQUENCE [LARGE SCALE GENOMIC DNA]</scope>
    <source>
        <strain evidence="8">KCTC 23723</strain>
    </source>
</reference>
<keyword evidence="2" id="KW-1003">Cell membrane</keyword>
<evidence type="ECO:0000256" key="6">
    <source>
        <dbReference type="SAM" id="Phobius"/>
    </source>
</evidence>
<feature type="transmembrane region" description="Helical" evidence="6">
    <location>
        <begin position="96"/>
        <end position="117"/>
    </location>
</feature>
<evidence type="ECO:0000256" key="1">
    <source>
        <dbReference type="ARBA" id="ARBA00004651"/>
    </source>
</evidence>
<feature type="transmembrane region" description="Helical" evidence="6">
    <location>
        <begin position="272"/>
        <end position="292"/>
    </location>
</feature>
<feature type="transmembrane region" description="Helical" evidence="6">
    <location>
        <begin position="471"/>
        <end position="491"/>
    </location>
</feature>
<protein>
    <recommendedName>
        <fullName evidence="9">Basic amino acid antiporter YfcC</fullName>
    </recommendedName>
</protein>
<dbReference type="NCBIfam" id="NF008611">
    <property type="entry name" value="PRK11588.1"/>
    <property type="match status" value="1"/>
</dbReference>
<feature type="transmembrane region" description="Helical" evidence="6">
    <location>
        <begin position="12"/>
        <end position="32"/>
    </location>
</feature>
<feature type="transmembrane region" description="Helical" evidence="6">
    <location>
        <begin position="138"/>
        <end position="155"/>
    </location>
</feature>
<dbReference type="PANTHER" id="PTHR43652">
    <property type="entry name" value="BASIC AMINO ACID ANTIPORTER YFCC-RELATED"/>
    <property type="match status" value="1"/>
</dbReference>
<evidence type="ECO:0000256" key="3">
    <source>
        <dbReference type="ARBA" id="ARBA00022692"/>
    </source>
</evidence>
<dbReference type="EMBL" id="BMYR01000002">
    <property type="protein sequence ID" value="GGW54052.1"/>
    <property type="molecule type" value="Genomic_DNA"/>
</dbReference>
<keyword evidence="3 6" id="KW-0812">Transmembrane</keyword>
<dbReference type="RefSeq" id="WP_189480702.1">
    <property type="nucleotide sequence ID" value="NZ_BMYR01000002.1"/>
</dbReference>